<dbReference type="Gene3D" id="1.20.5.340">
    <property type="match status" value="12"/>
</dbReference>
<dbReference type="InterPro" id="IPR052895">
    <property type="entry name" value="HetReg/Transcr_Mod"/>
</dbReference>
<organism evidence="3 4">
    <name type="scientific">Fusarium globosum</name>
    <dbReference type="NCBI Taxonomy" id="78864"/>
    <lineage>
        <taxon>Eukaryota</taxon>
        <taxon>Fungi</taxon>
        <taxon>Dikarya</taxon>
        <taxon>Ascomycota</taxon>
        <taxon>Pezizomycotina</taxon>
        <taxon>Sordariomycetes</taxon>
        <taxon>Hypocreomycetidae</taxon>
        <taxon>Hypocreales</taxon>
        <taxon>Nectriaceae</taxon>
        <taxon>Fusarium</taxon>
        <taxon>Fusarium fujikuroi species complex</taxon>
    </lineage>
</organism>
<dbReference type="InterPro" id="IPR055530">
    <property type="entry name" value="DUF7104"/>
</dbReference>
<feature type="domain" description="Heterokaryon incompatibility" evidence="2">
    <location>
        <begin position="108"/>
        <end position="252"/>
    </location>
</feature>
<evidence type="ECO:0000313" key="3">
    <source>
        <dbReference type="EMBL" id="KAF5708940.1"/>
    </source>
</evidence>
<dbReference type="Pfam" id="PF06985">
    <property type="entry name" value="HET"/>
    <property type="match status" value="1"/>
</dbReference>
<protein>
    <submittedName>
        <fullName evidence="3">Pfs domain-containing protein</fullName>
    </submittedName>
</protein>
<gene>
    <name evidence="3" type="ORF">FGLOB1_6160</name>
</gene>
<dbReference type="Proteomes" id="UP000532311">
    <property type="component" value="Unassembled WGS sequence"/>
</dbReference>
<sequence length="1521" mass="168731">MGSEGSQWRHSRRCEDEDERNPEEGGNLRTTPPYLETPACDARFSMTAKRASSAPPVFCAVSMYRYSPLPDGCIRLLRLIPHLDEHAPIQGQLFDYPLLGSGKGTHLYEALSYVWGSETKPQSVCTDNGCLPITTNLHMALKRLRDCSLVRIIWVDAICINQDDTEERSRQVQSMAKIYAKASRVVVWLEEATADSSQAHRDAATDSDRALQGLCVAADGQSTKSLDPKTSQQAIRSLLQRSWFRRIWVLQEVAAARQVLIMCRSAEIDGYAFCTGLNASNLTSQDSNIQSRIRSAAYLIKGAILRPKYATSRSDKFSLDIRPLGELIDMYHNRKATDRRDKVYALFGMSTDVDDFYDFYRSAGLPPYYKILWKDLFHQLVKFLLSEQASVETWEEKEIAVIRSDGCILGEVSSVESVGDWNDRQTVDIKYTRGYMFQKKAWSCRWAHHATANSIRKGDVVCLLQGASKPTIIRLYEDYCAVIAIAVTPTDDERIEGLDIDFHRDFLLIWDWEGSWETLGDERGYECLLSSRVSKHAKTELENYPDKAARLRNIGLILGDLEKYEEAENSLQKAMRRRGDYAQITEEGIIQIARSFGQELMTILLDWREDEVQITEGVVKTVAADSSSGKEVMALLLDRCGIEVKITEQVVKAARGPEVKITEEVVKAAAGNWDNGKEVMALLLDWRGTKVEITKEVVKVAAGNWKNGKEIMALLLNRKLLNQHGPKVEITKEVVKAAARNEYSVTPRLVQRLVESFDALSISKLLNQRGPKVKITEEVVKAAARNRDSGKEVMALLLNRYGDRIIVTPQLVQRLTESFNKLSISKLLNQRGPKVEITKEVVKGAAGNRDSGKEVMALLLDRCGDRIIVTPRLIQRLAESFNKLSISKLLNQHGPKVKITEEVRGPKVEITEKVVEAAARNWKNSKEVMALLLDQRGPKVKITEQVVKAAAKNSSSGKEVMALLLDQHGPKRGLKVKITEKVVKAAARNWNNSKEVMALLLDRRGTEVEITKEVVKVAARNWKNGKKIITLLLDWLLNQRSPKVKITKEVVKAAAKNWKNGKELLNQRGPKVEITKEVVKAAAGNRDSGKEVMALLLDQRGPEVKITEQIVKTAAGNWNNSKEVMALLLDQRGPEVKITEEVVKAAARNSGNGKEVIALLLDRRGPEVNTEEVVEAVAGNEYIGKEVMALLLDQRGPKVKITKQVVKAAARNSSSSKEVIALLLDQRGPKVKITEEVVKAAARNRDNSKEVMALLLDQRGPKVKITKEPGLEVKITEEVVKAAARNSSSGKEVIALLLDQRGPEVKITKQVVKAAAGNWNNGKEVMALLLDQRGPEVKITEQVVKAAAGNSISGKEVMALLLDQRGPEVKITEEVVKAAAGNSSSGKVMALLLDRCGIEVKITEQVVKAAAGNSSSGEVMALLLDQRGPEVRITEEVVKAAAGNRYNGKEVMALLLNRRGPKVKITEEVVKAAAGNSSSGKEVMALLLDQYGPKVRITEEVVKAAARNRYNGKEVMALLLD</sequence>
<reference evidence="3 4" key="1">
    <citation type="submission" date="2020-05" db="EMBL/GenBank/DDBJ databases">
        <title>Identification and distribution of gene clusters putatively required for synthesis of sphingolipid metabolism inhibitors in phylogenetically diverse species of the filamentous fungus Fusarium.</title>
        <authorList>
            <person name="Kim H.-S."/>
            <person name="Busman M."/>
            <person name="Brown D.W."/>
            <person name="Divon H."/>
            <person name="Uhlig S."/>
            <person name="Proctor R.H."/>
        </authorList>
    </citation>
    <scope>NUCLEOTIDE SEQUENCE [LARGE SCALE GENOMIC DNA]</scope>
    <source>
        <strain evidence="3 4">NRRL 26131</strain>
    </source>
</reference>
<evidence type="ECO:0000256" key="1">
    <source>
        <dbReference type="SAM" id="MobiDB-lite"/>
    </source>
</evidence>
<dbReference type="PANTHER" id="PTHR24148">
    <property type="entry name" value="ANKYRIN REPEAT DOMAIN-CONTAINING PROTEIN 39 HOMOLOG-RELATED"/>
    <property type="match status" value="1"/>
</dbReference>
<proteinExistence type="predicted"/>
<keyword evidence="4" id="KW-1185">Reference proteome</keyword>
<name>A0A8H5YCU0_9HYPO</name>
<dbReference type="PANTHER" id="PTHR24148:SF78">
    <property type="entry name" value="HETEROKARYON INCOMPATIBILITY DOMAIN-CONTAINING PROTEIN"/>
    <property type="match status" value="1"/>
</dbReference>
<dbReference type="InterPro" id="IPR010730">
    <property type="entry name" value="HET"/>
</dbReference>
<accession>A0A8H5YCU0</accession>
<dbReference type="EMBL" id="JAAQPF010000261">
    <property type="protein sequence ID" value="KAF5708940.1"/>
    <property type="molecule type" value="Genomic_DNA"/>
</dbReference>
<evidence type="ECO:0000313" key="4">
    <source>
        <dbReference type="Proteomes" id="UP000532311"/>
    </source>
</evidence>
<comment type="caution">
    <text evidence="3">The sequence shown here is derived from an EMBL/GenBank/DDBJ whole genome shotgun (WGS) entry which is preliminary data.</text>
</comment>
<feature type="region of interest" description="Disordered" evidence="1">
    <location>
        <begin position="1"/>
        <end position="35"/>
    </location>
</feature>
<dbReference type="Pfam" id="PF23397">
    <property type="entry name" value="DUF7104"/>
    <property type="match status" value="27"/>
</dbReference>
<evidence type="ECO:0000259" key="2">
    <source>
        <dbReference type="Pfam" id="PF06985"/>
    </source>
</evidence>